<dbReference type="InterPro" id="IPR038721">
    <property type="entry name" value="IS701-like_DDE_dom"/>
</dbReference>
<evidence type="ECO:0000313" key="2">
    <source>
        <dbReference type="EMBL" id="GHO88559.1"/>
    </source>
</evidence>
<evidence type="ECO:0000259" key="1">
    <source>
        <dbReference type="Pfam" id="PF13546"/>
    </source>
</evidence>
<accession>A0ABQ3VQL3</accession>
<gene>
    <name evidence="2" type="ORF">KSZ_65650</name>
</gene>
<proteinExistence type="predicted"/>
<dbReference type="EMBL" id="BNJJ01000025">
    <property type="protein sequence ID" value="GHO88559.1"/>
    <property type="molecule type" value="Genomic_DNA"/>
</dbReference>
<dbReference type="Pfam" id="PF13546">
    <property type="entry name" value="DDE_5"/>
    <property type="match status" value="1"/>
</dbReference>
<reference evidence="2 3" key="1">
    <citation type="journal article" date="2021" name="Int. J. Syst. Evol. Microbiol.">
        <title>Reticulibacter mediterranei gen. nov., sp. nov., within the new family Reticulibacteraceae fam. nov., and Ktedonospora formicarum gen. nov., sp. nov., Ktedonobacter robiniae sp. nov., Dictyobacter formicarum sp. nov. and Dictyobacter arantiisoli sp. nov., belonging to the class Ktedonobacteria.</title>
        <authorList>
            <person name="Yabe S."/>
            <person name="Zheng Y."/>
            <person name="Wang C.M."/>
            <person name="Sakai Y."/>
            <person name="Abe K."/>
            <person name="Yokota A."/>
            <person name="Donadio S."/>
            <person name="Cavaletti L."/>
            <person name="Monciardini P."/>
        </authorList>
    </citation>
    <scope>NUCLEOTIDE SEQUENCE [LARGE SCALE GENOMIC DNA]</scope>
    <source>
        <strain evidence="2 3">SOSP1-9</strain>
    </source>
</reference>
<evidence type="ECO:0000313" key="3">
    <source>
        <dbReference type="Proteomes" id="UP000635565"/>
    </source>
</evidence>
<comment type="caution">
    <text evidence="2">The sequence shown here is derived from an EMBL/GenBank/DDBJ whole genome shotgun (WGS) entry which is preliminary data.</text>
</comment>
<feature type="domain" description="Transposase IS701-like DDE" evidence="1">
    <location>
        <begin position="8"/>
        <end position="52"/>
    </location>
</feature>
<keyword evidence="3" id="KW-1185">Reference proteome</keyword>
<dbReference type="Proteomes" id="UP000635565">
    <property type="component" value="Unassembled WGS sequence"/>
</dbReference>
<sequence>MGETAPYAIQHVLDRAKWDCDGVRDELHAYAREALSSPDAVLVIDETGFLKKRHAPRGAPFRMKKDSMAYTVKERS</sequence>
<name>A0ABQ3VQL3_9CHLR</name>
<protein>
    <recommendedName>
        <fullName evidence="1">Transposase IS701-like DDE domain-containing protein</fullName>
    </recommendedName>
</protein>
<organism evidence="2 3">
    <name type="scientific">Dictyobacter formicarum</name>
    <dbReference type="NCBI Taxonomy" id="2778368"/>
    <lineage>
        <taxon>Bacteria</taxon>
        <taxon>Bacillati</taxon>
        <taxon>Chloroflexota</taxon>
        <taxon>Ktedonobacteria</taxon>
        <taxon>Ktedonobacterales</taxon>
        <taxon>Dictyobacteraceae</taxon>
        <taxon>Dictyobacter</taxon>
    </lineage>
</organism>